<feature type="transmembrane region" description="Helical" evidence="2">
    <location>
        <begin position="328"/>
        <end position="352"/>
    </location>
</feature>
<dbReference type="InterPro" id="IPR011623">
    <property type="entry name" value="7TMR_DISM_rcpt_extracell_dom1"/>
</dbReference>
<feature type="transmembrane region" description="Helical" evidence="2">
    <location>
        <begin position="298"/>
        <end position="316"/>
    </location>
</feature>
<organism evidence="4 5">
    <name type="scientific">Castellaniella denitrificans</name>
    <dbReference type="NCBI Taxonomy" id="56119"/>
    <lineage>
        <taxon>Bacteria</taxon>
        <taxon>Pseudomonadati</taxon>
        <taxon>Pseudomonadota</taxon>
        <taxon>Betaproteobacteria</taxon>
        <taxon>Burkholderiales</taxon>
        <taxon>Alcaligenaceae</taxon>
        <taxon>Castellaniella</taxon>
    </lineage>
</organism>
<sequence>MSVPEEADLSDCDRIAGTWRGMAMPAIGHARWRAWIIAVIGLSLYLFGAARALAAIPDAACPALGLSSRHADIPSLPQLCFLRDEAHALGPGDVLGGTLPMERRDADRLVFRHNQSAYWVYVPLRNLDPEGSTWYLQLDYPLLDEIDVWIYDLGSEPGPRARPRLLGTARMGDARPFGDRPVRHRLFLLPLDFGAGQSLAVVLRVHSSGAINIPLSLHSGAAAIGQAQDHGLSQGMFLGALAMLALFNAALYLRLRVRQSLYNTAYILCAGLFLTSMSGLSFQYLWPDWPWLANRSVPLSEILAILSLLWFTRHFLGIGPARWPRQSWLIRALAGTGAALLAASLAAPYALIIKIDTVYALACMVAMFGLGLRHWRRGERAARWYVLSWLVFFAGYLAYGLAAFGYIPGFMAQERWMQIALGSQMFLLTYAEVMQLHDLMRRALDIEAGARNSLQHEVQSRTADLRATMGALEQANRQLRELTLHDPLTGLLNRRGLDAALARAAETQGASARGTLVIFDLDHFKQVNDTHGHDAGDAALRWVAEVLLNLLRRRSDVLARFGGEEFVALLPATSLDDAVILAAGVLEHVRRNPVDLGRGRVIELTLSAGVAQWREDETPQSLFRRADENLYCAKTAGRNRLVADEGL</sequence>
<dbReference type="NCBIfam" id="TIGR00254">
    <property type="entry name" value="GGDEF"/>
    <property type="match status" value="1"/>
</dbReference>
<dbReference type="Gene3D" id="2.60.40.2380">
    <property type="match status" value="1"/>
</dbReference>
<dbReference type="EMBL" id="JAPWHE010000003">
    <property type="protein sequence ID" value="MCZ4329637.1"/>
    <property type="molecule type" value="Genomic_DNA"/>
</dbReference>
<dbReference type="EC" id="2.7.7.65" evidence="1"/>
<protein>
    <recommendedName>
        <fullName evidence="1">diguanylate cyclase</fullName>
        <ecNumber evidence="1">2.7.7.65</ecNumber>
    </recommendedName>
</protein>
<accession>A0ABT4M2V6</accession>
<dbReference type="InterPro" id="IPR000160">
    <property type="entry name" value="GGDEF_dom"/>
</dbReference>
<evidence type="ECO:0000256" key="1">
    <source>
        <dbReference type="ARBA" id="ARBA00012528"/>
    </source>
</evidence>
<feature type="domain" description="GGDEF" evidence="3">
    <location>
        <begin position="512"/>
        <end position="646"/>
    </location>
</feature>
<evidence type="ECO:0000313" key="5">
    <source>
        <dbReference type="Proteomes" id="UP001068379"/>
    </source>
</evidence>
<keyword evidence="2" id="KW-0812">Transmembrane</keyword>
<dbReference type="InterPro" id="IPR011622">
    <property type="entry name" value="7TMR_DISM_rcpt_extracell_dom2"/>
</dbReference>
<dbReference type="Proteomes" id="UP001068379">
    <property type="component" value="Unassembled WGS sequence"/>
</dbReference>
<feature type="transmembrane region" description="Helical" evidence="2">
    <location>
        <begin position="358"/>
        <end position="375"/>
    </location>
</feature>
<keyword evidence="2" id="KW-1133">Transmembrane helix</keyword>
<gene>
    <name evidence="4" type="ORF">O4H32_06695</name>
</gene>
<dbReference type="InterPro" id="IPR029787">
    <property type="entry name" value="Nucleotide_cyclase"/>
</dbReference>
<reference evidence="4" key="1">
    <citation type="submission" date="2022-12" db="EMBL/GenBank/DDBJ databases">
        <title>Bacterial isolates from different developmental stages of Nematostella vectensis.</title>
        <authorList>
            <person name="Fraune S."/>
        </authorList>
    </citation>
    <scope>NUCLEOTIDE SEQUENCE</scope>
    <source>
        <strain evidence="4">G21619-S1</strain>
    </source>
</reference>
<evidence type="ECO:0000313" key="4">
    <source>
        <dbReference type="EMBL" id="MCZ4329637.1"/>
    </source>
</evidence>
<dbReference type="SMART" id="SM00267">
    <property type="entry name" value="GGDEF"/>
    <property type="match status" value="1"/>
</dbReference>
<feature type="transmembrane region" description="Helical" evidence="2">
    <location>
        <begin position="235"/>
        <end position="253"/>
    </location>
</feature>
<feature type="transmembrane region" description="Helical" evidence="2">
    <location>
        <begin position="387"/>
        <end position="409"/>
    </location>
</feature>
<dbReference type="Pfam" id="PF07695">
    <property type="entry name" value="7TMR-DISM_7TM"/>
    <property type="match status" value="1"/>
</dbReference>
<dbReference type="PANTHER" id="PTHR45138">
    <property type="entry name" value="REGULATORY COMPONENTS OF SENSORY TRANSDUCTION SYSTEM"/>
    <property type="match status" value="1"/>
</dbReference>
<dbReference type="Pfam" id="PF07696">
    <property type="entry name" value="7TMR-DISMED2"/>
    <property type="match status" value="1"/>
</dbReference>
<dbReference type="CDD" id="cd01949">
    <property type="entry name" value="GGDEF"/>
    <property type="match status" value="1"/>
</dbReference>
<dbReference type="PANTHER" id="PTHR45138:SF24">
    <property type="entry name" value="DIGUANYLATE CYCLASE DGCC-RELATED"/>
    <property type="match status" value="1"/>
</dbReference>
<dbReference type="Pfam" id="PF00990">
    <property type="entry name" value="GGDEF"/>
    <property type="match status" value="1"/>
</dbReference>
<name>A0ABT4M2V6_9BURK</name>
<dbReference type="Gene3D" id="3.30.70.270">
    <property type="match status" value="1"/>
</dbReference>
<feature type="transmembrane region" description="Helical" evidence="2">
    <location>
        <begin position="32"/>
        <end position="54"/>
    </location>
</feature>
<dbReference type="PROSITE" id="PS50887">
    <property type="entry name" value="GGDEF"/>
    <property type="match status" value="1"/>
</dbReference>
<feature type="transmembrane region" description="Helical" evidence="2">
    <location>
        <begin position="265"/>
        <end position="286"/>
    </location>
</feature>
<proteinExistence type="predicted"/>
<keyword evidence="2" id="KW-0472">Membrane</keyword>
<dbReference type="RefSeq" id="WP_269357790.1">
    <property type="nucleotide sequence ID" value="NZ_JAPWHE010000003.1"/>
</dbReference>
<evidence type="ECO:0000256" key="2">
    <source>
        <dbReference type="SAM" id="Phobius"/>
    </source>
</evidence>
<dbReference type="SUPFAM" id="SSF55073">
    <property type="entry name" value="Nucleotide cyclase"/>
    <property type="match status" value="1"/>
</dbReference>
<comment type="caution">
    <text evidence="4">The sequence shown here is derived from an EMBL/GenBank/DDBJ whole genome shotgun (WGS) entry which is preliminary data.</text>
</comment>
<dbReference type="InterPro" id="IPR050469">
    <property type="entry name" value="Diguanylate_Cyclase"/>
</dbReference>
<evidence type="ECO:0000259" key="3">
    <source>
        <dbReference type="PROSITE" id="PS50887"/>
    </source>
</evidence>
<dbReference type="InterPro" id="IPR043128">
    <property type="entry name" value="Rev_trsase/Diguanyl_cyclase"/>
</dbReference>
<keyword evidence="5" id="KW-1185">Reference proteome</keyword>